<gene>
    <name evidence="1" type="ORF">PC117_g3639</name>
    <name evidence="2" type="ORF">PC118_g11847</name>
</gene>
<comment type="caution">
    <text evidence="1">The sequence shown here is derived from an EMBL/GenBank/DDBJ whole genome shotgun (WGS) entry which is preliminary data.</text>
</comment>
<dbReference type="Proteomes" id="UP000697107">
    <property type="component" value="Unassembled WGS sequence"/>
</dbReference>
<dbReference type="EMBL" id="RCMK01000053">
    <property type="protein sequence ID" value="KAG2951362.1"/>
    <property type="molecule type" value="Genomic_DNA"/>
</dbReference>
<accession>A0A8T1LRD8</accession>
<dbReference type="GO" id="GO:0005509">
    <property type="term" value="F:calcium ion binding"/>
    <property type="evidence" value="ECO:0007669"/>
    <property type="project" value="InterPro"/>
</dbReference>
<organism evidence="1 3">
    <name type="scientific">Phytophthora cactorum</name>
    <dbReference type="NCBI Taxonomy" id="29920"/>
    <lineage>
        <taxon>Eukaryota</taxon>
        <taxon>Sar</taxon>
        <taxon>Stramenopiles</taxon>
        <taxon>Oomycota</taxon>
        <taxon>Peronosporomycetes</taxon>
        <taxon>Peronosporales</taxon>
        <taxon>Peronosporaceae</taxon>
        <taxon>Phytophthora</taxon>
    </lineage>
</organism>
<dbReference type="AlphaFoldDB" id="A0A8T1LRD8"/>
<evidence type="ECO:0000313" key="2">
    <source>
        <dbReference type="EMBL" id="KAG2979259.1"/>
    </source>
</evidence>
<name>A0A8T1LRD8_9STRA</name>
<dbReference type="InterPro" id="IPR037104">
    <property type="entry name" value="Annexin_sf"/>
</dbReference>
<dbReference type="GO" id="GO:0005544">
    <property type="term" value="F:calcium-dependent phospholipid binding"/>
    <property type="evidence" value="ECO:0007669"/>
    <property type="project" value="InterPro"/>
</dbReference>
<dbReference type="EMBL" id="RCML01000368">
    <property type="protein sequence ID" value="KAG2979259.1"/>
    <property type="molecule type" value="Genomic_DNA"/>
</dbReference>
<protein>
    <submittedName>
        <fullName evidence="1">Uncharacterized protein</fullName>
    </submittedName>
</protein>
<dbReference type="Proteomes" id="UP000736787">
    <property type="component" value="Unassembled WGS sequence"/>
</dbReference>
<sequence>MWPALTRPIHTSAKIAAGAGPIYKAGEGRMSTDKTTLINTVMLSHAENVHSINRVYLVKYKTDLACAITA</sequence>
<evidence type="ECO:0000313" key="3">
    <source>
        <dbReference type="Proteomes" id="UP000736787"/>
    </source>
</evidence>
<evidence type="ECO:0000313" key="1">
    <source>
        <dbReference type="EMBL" id="KAG2951362.1"/>
    </source>
</evidence>
<dbReference type="Gene3D" id="1.10.220.10">
    <property type="entry name" value="Annexin"/>
    <property type="match status" value="1"/>
</dbReference>
<reference evidence="1" key="1">
    <citation type="submission" date="2018-10" db="EMBL/GenBank/DDBJ databases">
        <title>Effector identification in a new, highly contiguous assembly of the strawberry crown rot pathogen Phytophthora cactorum.</title>
        <authorList>
            <person name="Armitage A.D."/>
            <person name="Nellist C.F."/>
            <person name="Bates H."/>
            <person name="Vickerstaff R.J."/>
            <person name="Harrison R.J."/>
        </authorList>
    </citation>
    <scope>NUCLEOTIDE SEQUENCE</scope>
    <source>
        <strain evidence="1">4040</strain>
        <strain evidence="2">P415</strain>
    </source>
</reference>
<proteinExistence type="predicted"/>